<keyword evidence="3" id="KW-0808">Transferase</keyword>
<dbReference type="GO" id="GO:0004659">
    <property type="term" value="F:prenyltransferase activity"/>
    <property type="evidence" value="ECO:0007669"/>
    <property type="project" value="InterPro"/>
</dbReference>
<evidence type="ECO:0000256" key="5">
    <source>
        <dbReference type="ARBA" id="ARBA00022842"/>
    </source>
</evidence>
<organism evidence="6 7">
    <name type="scientific">Draconibacterium aestuarii</name>
    <dbReference type="NCBI Taxonomy" id="2998507"/>
    <lineage>
        <taxon>Bacteria</taxon>
        <taxon>Pseudomonadati</taxon>
        <taxon>Bacteroidota</taxon>
        <taxon>Bacteroidia</taxon>
        <taxon>Marinilabiliales</taxon>
        <taxon>Prolixibacteraceae</taxon>
        <taxon>Draconibacterium</taxon>
    </lineage>
</organism>
<keyword evidence="7" id="KW-1185">Reference proteome</keyword>
<comment type="caution">
    <text evidence="6">The sequence shown here is derived from an EMBL/GenBank/DDBJ whole genome shotgun (WGS) entry which is preliminary data.</text>
</comment>
<dbReference type="GO" id="GO:0008299">
    <property type="term" value="P:isoprenoid biosynthetic process"/>
    <property type="evidence" value="ECO:0007669"/>
    <property type="project" value="InterPro"/>
</dbReference>
<protein>
    <submittedName>
        <fullName evidence="6">Polyprenyl synthetase family protein</fullName>
    </submittedName>
</protein>
<evidence type="ECO:0000256" key="3">
    <source>
        <dbReference type="ARBA" id="ARBA00022679"/>
    </source>
</evidence>
<dbReference type="Gene3D" id="1.10.600.10">
    <property type="entry name" value="Farnesyl Diphosphate Synthase"/>
    <property type="match status" value="1"/>
</dbReference>
<reference evidence="6" key="1">
    <citation type="submission" date="2022-11" db="EMBL/GenBank/DDBJ databases">
        <title>Marilongibacter aestuarii gen. nov., sp. nov., isolated from tidal flat sediment.</title>
        <authorList>
            <person name="Jiayan W."/>
        </authorList>
    </citation>
    <scope>NUCLEOTIDE SEQUENCE</scope>
    <source>
        <strain evidence="6">Z1-6</strain>
    </source>
</reference>
<comment type="similarity">
    <text evidence="2">Belongs to the FPP/GGPP synthase family.</text>
</comment>
<dbReference type="InterPro" id="IPR002829">
    <property type="entry name" value="DUF116"/>
</dbReference>
<evidence type="ECO:0000313" key="7">
    <source>
        <dbReference type="Proteomes" id="UP001145087"/>
    </source>
</evidence>
<dbReference type="InterPro" id="IPR008949">
    <property type="entry name" value="Isoprenoid_synthase_dom_sf"/>
</dbReference>
<evidence type="ECO:0000256" key="1">
    <source>
        <dbReference type="ARBA" id="ARBA00001946"/>
    </source>
</evidence>
<dbReference type="PANTHER" id="PTHR12001:SF69">
    <property type="entry name" value="ALL TRANS-POLYPRENYL-DIPHOSPHATE SYNTHASE PDSS1"/>
    <property type="match status" value="1"/>
</dbReference>
<accession>A0A9X3F9E6</accession>
<dbReference type="InterPro" id="IPR000092">
    <property type="entry name" value="Polyprenyl_synt"/>
</dbReference>
<dbReference type="PANTHER" id="PTHR12001">
    <property type="entry name" value="GERANYLGERANYL PYROPHOSPHATE SYNTHASE"/>
    <property type="match status" value="1"/>
</dbReference>
<keyword evidence="5" id="KW-0460">Magnesium</keyword>
<dbReference type="GO" id="GO:0046872">
    <property type="term" value="F:metal ion binding"/>
    <property type="evidence" value="ECO:0007669"/>
    <property type="project" value="UniProtKB-KW"/>
</dbReference>
<keyword evidence="4" id="KW-0479">Metal-binding</keyword>
<dbReference type="EMBL" id="JAPOHD010000065">
    <property type="protein sequence ID" value="MCY1722974.1"/>
    <property type="molecule type" value="Genomic_DNA"/>
</dbReference>
<comment type="cofactor">
    <cofactor evidence="1">
        <name>Mg(2+)</name>
        <dbReference type="ChEBI" id="CHEBI:18420"/>
    </cofactor>
</comment>
<proteinExistence type="inferred from homology"/>
<dbReference type="AlphaFoldDB" id="A0A9X3F9E6"/>
<dbReference type="SFLD" id="SFLDS00005">
    <property type="entry name" value="Isoprenoid_Synthase_Type_I"/>
    <property type="match status" value="1"/>
</dbReference>
<dbReference type="RefSeq" id="WP_343335299.1">
    <property type="nucleotide sequence ID" value="NZ_JAPOHD010000065.1"/>
</dbReference>
<evidence type="ECO:0000256" key="4">
    <source>
        <dbReference type="ARBA" id="ARBA00022723"/>
    </source>
</evidence>
<sequence>MIKSKRILKVPQESFLRNKLRKETRLLAGSAELLPPVSFEVLEQMAIDLLKRLDISEEYIDFTIVLLGNESWRKTVEATPFHRRLLLLPQCLKDNSSCKGVFDELGLNCAGCKACPIDDILLKAEELGYATLVAEGTTVAIGLVEEGSIDAVIGVSCMPVLQRSFEPVSNAAVPVIGLPLMYDGCENTKIDIKWLLDEVKDFNPNPVYQPISTSGLKTKIEDFFTNGAIEKYFPGEGVTEKVAKEFMQIGGQRIRPLIAALAYQAYSNSEKDEILYPLSLIIECFHKASLIHDDIEDNADFRYNTETAHKKYGIPQAINAGDYLIGKGYKLLSELPVKGNLMVKGLQQISESHVKLTQGQGADIQFHLGQNKPNIDETLQIFKHKTGEAIKVALLLGAILGEAEESELQILKHFSDLFGISYQIRDDLNEFREENQNEKIADFPFLTAMLNGQATEETFRSVFNFRKQILTHNLHTQAEAILNNHVQQCYAELDKLKNAKLRLSLYGILGKIFKPIGTNE</sequence>
<dbReference type="Proteomes" id="UP001145087">
    <property type="component" value="Unassembled WGS sequence"/>
</dbReference>
<dbReference type="Pfam" id="PF00348">
    <property type="entry name" value="polyprenyl_synt"/>
    <property type="match status" value="1"/>
</dbReference>
<dbReference type="CDD" id="cd00685">
    <property type="entry name" value="Trans_IPPS_HT"/>
    <property type="match status" value="1"/>
</dbReference>
<evidence type="ECO:0000313" key="6">
    <source>
        <dbReference type="EMBL" id="MCY1722974.1"/>
    </source>
</evidence>
<name>A0A9X3F9E6_9BACT</name>
<dbReference type="Pfam" id="PF01976">
    <property type="entry name" value="DUF116"/>
    <property type="match status" value="1"/>
</dbReference>
<dbReference type="SUPFAM" id="SSF48576">
    <property type="entry name" value="Terpenoid synthases"/>
    <property type="match status" value="1"/>
</dbReference>
<evidence type="ECO:0000256" key="2">
    <source>
        <dbReference type="ARBA" id="ARBA00006706"/>
    </source>
</evidence>
<gene>
    <name evidence="6" type="ORF">OU798_21685</name>
</gene>